<feature type="binding site" evidence="1">
    <location>
        <position position="144"/>
    </location>
    <ligand>
        <name>Ni(2+)</name>
        <dbReference type="ChEBI" id="CHEBI:49786"/>
    </ligand>
</feature>
<dbReference type="PANTHER" id="PTHR40068">
    <property type="entry name" value="TRANSCRIPTION REPRESSOR NIAR-RELATED"/>
    <property type="match status" value="1"/>
</dbReference>
<proteinExistence type="predicted"/>
<dbReference type="InterPro" id="IPR036388">
    <property type="entry name" value="WH-like_DNA-bd_sf"/>
</dbReference>
<reference evidence="4 5" key="2">
    <citation type="submission" date="2020-01" db="EMBL/GenBank/DDBJ databases">
        <title>Clostridiaceae sp. nov. isolated from the gut of human by culturomics.</title>
        <authorList>
            <person name="Chang Y."/>
        </authorList>
    </citation>
    <scope>NUCLEOTIDE SEQUENCE [LARGE SCALE GENOMIC DNA]</scope>
    <source>
        <strain evidence="4 5">DONG20-135</strain>
    </source>
</reference>
<gene>
    <name evidence="4" type="ORF">GSF08_02665</name>
</gene>
<dbReference type="EMBL" id="WUUQ01000001">
    <property type="protein sequence ID" value="MXQ72848.1"/>
    <property type="molecule type" value="Genomic_DNA"/>
</dbReference>
<organism evidence="4 5">
    <name type="scientific">Copranaerobaculum intestinale</name>
    <dbReference type="NCBI Taxonomy" id="2692629"/>
    <lineage>
        <taxon>Bacteria</taxon>
        <taxon>Bacillati</taxon>
        <taxon>Bacillota</taxon>
        <taxon>Erysipelotrichia</taxon>
        <taxon>Erysipelotrichales</taxon>
        <taxon>Erysipelotrichaceae</taxon>
        <taxon>Copranaerobaculum</taxon>
    </lineage>
</organism>
<sequence>MEGTLRRVHILKTITSSSKPISATALAQQYHVSRQIIVGDIALLRAAGHEIFATPRGYLIQSIATACSFTIACVHQPKDTRDELYAIVDAGGTVLDVIVEHPVYGQLCGQLNLHSRNDVDDFMKQIEANHIQLLSSLTEGIHLHRITCEHESVRKTILAALQSKGYLYDHQQ</sequence>
<dbReference type="Proteomes" id="UP000434036">
    <property type="component" value="Unassembled WGS sequence"/>
</dbReference>
<evidence type="ECO:0000259" key="3">
    <source>
        <dbReference type="Pfam" id="PF08279"/>
    </source>
</evidence>
<dbReference type="Gene3D" id="1.10.10.10">
    <property type="entry name" value="Winged helix-like DNA-binding domain superfamily/Winged helix DNA-binding domain"/>
    <property type="match status" value="1"/>
</dbReference>
<dbReference type="GO" id="GO:0046872">
    <property type="term" value="F:metal ion binding"/>
    <property type="evidence" value="ECO:0007669"/>
    <property type="project" value="UniProtKB-KW"/>
</dbReference>
<dbReference type="InterPro" id="IPR036390">
    <property type="entry name" value="WH_DNA-bd_sf"/>
</dbReference>
<dbReference type="InterPro" id="IPR013196">
    <property type="entry name" value="HTH_11"/>
</dbReference>
<dbReference type="PIRSF" id="PIRSF037847">
    <property type="entry name" value="NiaR"/>
    <property type="match status" value="1"/>
</dbReference>
<keyword evidence="1" id="KW-0533">Nickel</keyword>
<dbReference type="InterPro" id="IPR004173">
    <property type="entry name" value="3H_domain"/>
</dbReference>
<dbReference type="SUPFAM" id="SSF75500">
    <property type="entry name" value="Putative transcriptional regulator TM1602, C-terminal domain"/>
    <property type="match status" value="1"/>
</dbReference>
<evidence type="ECO:0000313" key="4">
    <source>
        <dbReference type="EMBL" id="MXQ72848.1"/>
    </source>
</evidence>
<dbReference type="InterPro" id="IPR026043">
    <property type="entry name" value="NadR"/>
</dbReference>
<accession>A0A6N8U3Q0</accession>
<keyword evidence="1" id="KW-0479">Metal-binding</keyword>
<dbReference type="Gene3D" id="3.30.1340.20">
    <property type="entry name" value="3H domain"/>
    <property type="match status" value="1"/>
</dbReference>
<dbReference type="SUPFAM" id="SSF46785">
    <property type="entry name" value="Winged helix' DNA-binding domain"/>
    <property type="match status" value="1"/>
</dbReference>
<dbReference type="PANTHER" id="PTHR40068:SF1">
    <property type="entry name" value="TRANSCRIPTION REPRESSOR NIAR-RELATED"/>
    <property type="match status" value="1"/>
</dbReference>
<keyword evidence="5" id="KW-1185">Reference proteome</keyword>
<feature type="binding site" evidence="1">
    <location>
        <position position="83"/>
    </location>
    <ligand>
        <name>Ni(2+)</name>
        <dbReference type="ChEBI" id="CHEBI:49786"/>
    </ligand>
</feature>
<feature type="domain" description="Helix-turn-helix type 11" evidence="3">
    <location>
        <begin position="6"/>
        <end position="58"/>
    </location>
</feature>
<feature type="binding site" evidence="1">
    <location>
        <position position="75"/>
    </location>
    <ligand>
        <name>Ni(2+)</name>
        <dbReference type="ChEBI" id="CHEBI:49786"/>
    </ligand>
</feature>
<dbReference type="InterPro" id="IPR035922">
    <property type="entry name" value="3H_dom_sf"/>
</dbReference>
<name>A0A6N8U3Q0_9FIRM</name>
<evidence type="ECO:0000259" key="2">
    <source>
        <dbReference type="Pfam" id="PF02829"/>
    </source>
</evidence>
<feature type="binding site" evidence="1">
    <location>
        <position position="142"/>
    </location>
    <ligand>
        <name>Ni(2+)</name>
        <dbReference type="ChEBI" id="CHEBI:49786"/>
    </ligand>
</feature>
<comment type="caution">
    <text evidence="4">The sequence shown here is derived from an EMBL/GenBank/DDBJ whole genome shotgun (WGS) entry which is preliminary data.</text>
</comment>
<protein>
    <submittedName>
        <fullName evidence="4">HTH domain-containing protein</fullName>
    </submittedName>
</protein>
<dbReference type="Pfam" id="PF02829">
    <property type="entry name" value="3H"/>
    <property type="match status" value="1"/>
</dbReference>
<reference evidence="4 5" key="1">
    <citation type="submission" date="2019-12" db="EMBL/GenBank/DDBJ databases">
        <authorList>
            <person name="Yang R."/>
        </authorList>
    </citation>
    <scope>NUCLEOTIDE SEQUENCE [LARGE SCALE GENOMIC DNA]</scope>
    <source>
        <strain evidence="4 5">DONG20-135</strain>
    </source>
</reference>
<evidence type="ECO:0000256" key="1">
    <source>
        <dbReference type="PIRSR" id="PIRSR037847-1"/>
    </source>
</evidence>
<dbReference type="Pfam" id="PF08279">
    <property type="entry name" value="HTH_11"/>
    <property type="match status" value="1"/>
</dbReference>
<feature type="domain" description="3H" evidence="2">
    <location>
        <begin position="71"/>
        <end position="167"/>
    </location>
</feature>
<dbReference type="RefSeq" id="WP_160624325.1">
    <property type="nucleotide sequence ID" value="NZ_WUUQ01000001.1"/>
</dbReference>
<evidence type="ECO:0000313" key="5">
    <source>
        <dbReference type="Proteomes" id="UP000434036"/>
    </source>
</evidence>
<dbReference type="AlphaFoldDB" id="A0A6N8U3Q0"/>